<dbReference type="Proteomes" id="UP000268857">
    <property type="component" value="Unassembled WGS sequence"/>
</dbReference>
<dbReference type="Pfam" id="PF07927">
    <property type="entry name" value="HicA_toxin"/>
    <property type="match status" value="1"/>
</dbReference>
<dbReference type="RefSeq" id="WP_016879865.1">
    <property type="nucleotide sequence ID" value="NZ_CP170747.1"/>
</dbReference>
<dbReference type="EMBL" id="RSCJ01000045">
    <property type="protein sequence ID" value="RUR72625.1"/>
    <property type="molecule type" value="Genomic_DNA"/>
</dbReference>
<dbReference type="AlphaFoldDB" id="A0A433MX22"/>
<comment type="caution">
    <text evidence="1">The sequence shown here is derived from an EMBL/GenBank/DDBJ whole genome shotgun (WGS) entry which is preliminary data.</text>
</comment>
<dbReference type="STRING" id="211165.GCA_000317285_06790"/>
<evidence type="ECO:0000313" key="1">
    <source>
        <dbReference type="EMBL" id="RUR72625.1"/>
    </source>
</evidence>
<evidence type="ECO:0000313" key="2">
    <source>
        <dbReference type="Proteomes" id="UP000268857"/>
    </source>
</evidence>
<keyword evidence="2" id="KW-1185">Reference proteome</keyword>
<organism evidence="1 2">
    <name type="scientific">Chlorogloeopsis fritschii PCC 6912</name>
    <dbReference type="NCBI Taxonomy" id="211165"/>
    <lineage>
        <taxon>Bacteria</taxon>
        <taxon>Bacillati</taxon>
        <taxon>Cyanobacteriota</taxon>
        <taxon>Cyanophyceae</taxon>
        <taxon>Nostocales</taxon>
        <taxon>Chlorogloeopsidaceae</taxon>
        <taxon>Chlorogloeopsis</taxon>
    </lineage>
</organism>
<dbReference type="GO" id="GO:0003729">
    <property type="term" value="F:mRNA binding"/>
    <property type="evidence" value="ECO:0007669"/>
    <property type="project" value="InterPro"/>
</dbReference>
<accession>A0A433MX22</accession>
<dbReference type="InterPro" id="IPR012933">
    <property type="entry name" value="HicA_mRNA_interferase"/>
</dbReference>
<name>A0A433MX22_CHLFR</name>
<gene>
    <name evidence="1" type="ORF">PCC6912_61820</name>
</gene>
<protein>
    <submittedName>
        <fullName evidence="1">Hexulose-6-phosphate synthase</fullName>
    </submittedName>
</protein>
<sequence length="108" mass="12240">MSKTLDDDIILRYHKKVVYKTDMNHKQSATLKEIFATPVPSDLKWRDIESLLISKGAVITEGRGSRVRVRLNGEKGLFHEPHPTGKNVCKCTVKEVRRLLENAGISPE</sequence>
<reference evidence="1 2" key="1">
    <citation type="journal article" date="2019" name="Genome Biol. Evol.">
        <title>Day and night: Metabolic profiles and evolutionary relationships of six axenic non-marine cyanobacteria.</title>
        <authorList>
            <person name="Will S.E."/>
            <person name="Henke P."/>
            <person name="Boedeker C."/>
            <person name="Huang S."/>
            <person name="Brinkmann H."/>
            <person name="Rohde M."/>
            <person name="Jarek M."/>
            <person name="Friedl T."/>
            <person name="Seufert S."/>
            <person name="Schumacher M."/>
            <person name="Overmann J."/>
            <person name="Neumann-Schaal M."/>
            <person name="Petersen J."/>
        </authorList>
    </citation>
    <scope>NUCLEOTIDE SEQUENCE [LARGE SCALE GENOMIC DNA]</scope>
    <source>
        <strain evidence="1 2">PCC 6912</strain>
    </source>
</reference>
<proteinExistence type="predicted"/>